<name>A0ACA9N5P3_9GLOM</name>
<comment type="caution">
    <text evidence="1">The sequence shown here is derived from an EMBL/GenBank/DDBJ whole genome shotgun (WGS) entry which is preliminary data.</text>
</comment>
<reference evidence="1" key="1">
    <citation type="submission" date="2021-06" db="EMBL/GenBank/DDBJ databases">
        <authorList>
            <person name="Kallberg Y."/>
            <person name="Tangrot J."/>
            <person name="Rosling A."/>
        </authorList>
    </citation>
    <scope>NUCLEOTIDE SEQUENCE</scope>
    <source>
        <strain evidence="1">CL356</strain>
    </source>
</reference>
<sequence length="457" mass="50592">MYYQDHTHPQRTQQPMGIPFPPSYPPQGLQDYSNHPEDTPSSMDEHISPTFHNENGKRPSISGPASASRKRVRKESDLDADASVGGNSPQDVYDPKEGKPKATRGARACTVCRRLKMKCVVLPELKDGPCKRCQAGNHECIFEESNRGKRSSKRATILPHILADVQSYANIVARKHEQLTKSLRKMERTLDTVLRSISNPALTSLAGGMVSQSPSPPPDAESSAQEPAGTPDRQEFPNAIPEAMIPHIPKTATYGAAVAPVPGSPRLHSLPDNVLNPLGLLAEASSSLRRGKQFSGRSPDGSNPNGQASGSQDNPKVGVANLGVYFKPVCAISSKFYTDDEELHTKLTKLVNKLAWSVPERGYKSVEIVQAYLLLCLWGSPVERYEHDRTWMLLGMAIRMATDLNLHRKNSQIKFDSPESRAREVEIRNRERTWLLCFILDRSFSAQMGKPNVIKEE</sequence>
<evidence type="ECO:0000313" key="2">
    <source>
        <dbReference type="Proteomes" id="UP000789525"/>
    </source>
</evidence>
<protein>
    <submittedName>
        <fullName evidence="1">17291_t:CDS:1</fullName>
    </submittedName>
</protein>
<keyword evidence="2" id="KW-1185">Reference proteome</keyword>
<dbReference type="EMBL" id="CAJVPT010018759">
    <property type="protein sequence ID" value="CAG8636721.1"/>
    <property type="molecule type" value="Genomic_DNA"/>
</dbReference>
<gene>
    <name evidence="1" type="ORF">ACOLOM_LOCUS7814</name>
</gene>
<organism evidence="1 2">
    <name type="scientific">Acaulospora colombiana</name>
    <dbReference type="NCBI Taxonomy" id="27376"/>
    <lineage>
        <taxon>Eukaryota</taxon>
        <taxon>Fungi</taxon>
        <taxon>Fungi incertae sedis</taxon>
        <taxon>Mucoromycota</taxon>
        <taxon>Glomeromycotina</taxon>
        <taxon>Glomeromycetes</taxon>
        <taxon>Diversisporales</taxon>
        <taxon>Acaulosporaceae</taxon>
        <taxon>Acaulospora</taxon>
    </lineage>
</organism>
<evidence type="ECO:0000313" key="1">
    <source>
        <dbReference type="EMBL" id="CAG8636721.1"/>
    </source>
</evidence>
<dbReference type="Proteomes" id="UP000789525">
    <property type="component" value="Unassembled WGS sequence"/>
</dbReference>
<accession>A0ACA9N5P3</accession>
<proteinExistence type="predicted"/>